<reference evidence="2 3" key="1">
    <citation type="submission" date="2022-03" db="EMBL/GenBank/DDBJ databases">
        <authorList>
            <person name="Brunel B."/>
        </authorList>
    </citation>
    <scope>NUCLEOTIDE SEQUENCE [LARGE SCALE GENOMIC DNA]</scope>
    <source>
        <strain evidence="2">STM5069sample</strain>
    </source>
</reference>
<dbReference type="Gene3D" id="3.40.430.10">
    <property type="entry name" value="Dihydrofolate Reductase, subunit A"/>
    <property type="match status" value="1"/>
</dbReference>
<protein>
    <submittedName>
        <fullName evidence="2">Dihydrofolate reductase</fullName>
        <ecNumber evidence="2">1.5.1.3</ecNumber>
    </submittedName>
</protein>
<feature type="domain" description="Bacterial bifunctional deaminase-reductase C-terminal" evidence="1">
    <location>
        <begin position="2"/>
        <end position="57"/>
    </location>
</feature>
<dbReference type="SUPFAM" id="SSF53597">
    <property type="entry name" value="Dihydrofolate reductase-like"/>
    <property type="match status" value="1"/>
</dbReference>
<dbReference type="GO" id="GO:0004146">
    <property type="term" value="F:dihydrofolate reductase activity"/>
    <property type="evidence" value="ECO:0007669"/>
    <property type="project" value="UniProtKB-EC"/>
</dbReference>
<dbReference type="EC" id="1.5.1.3" evidence="2"/>
<dbReference type="InterPro" id="IPR024072">
    <property type="entry name" value="DHFR-like_dom_sf"/>
</dbReference>
<sequence>MHGSLSIAQQLLSHGVVDRIRLLSYPGAVGQGKPLFPPGEQVPLELISATPFSSGVVALEYAPVMGKA</sequence>
<dbReference type="EMBL" id="CAKXZT010000040">
    <property type="protein sequence ID" value="CAH2396478.1"/>
    <property type="molecule type" value="Genomic_DNA"/>
</dbReference>
<dbReference type="InterPro" id="IPR002734">
    <property type="entry name" value="RibDG_C"/>
</dbReference>
<accession>A0ABN8JH52</accession>
<keyword evidence="3" id="KW-1185">Reference proteome</keyword>
<dbReference type="Pfam" id="PF01872">
    <property type="entry name" value="RibD_C"/>
    <property type="match status" value="1"/>
</dbReference>
<evidence type="ECO:0000313" key="3">
    <source>
        <dbReference type="Proteomes" id="UP001153050"/>
    </source>
</evidence>
<evidence type="ECO:0000259" key="1">
    <source>
        <dbReference type="Pfam" id="PF01872"/>
    </source>
</evidence>
<comment type="caution">
    <text evidence="2">The sequence shown here is derived from an EMBL/GenBank/DDBJ whole genome shotgun (WGS) entry which is preliminary data.</text>
</comment>
<proteinExistence type="predicted"/>
<gene>
    <name evidence="2" type="ORF">MES5069_1340016</name>
</gene>
<name>A0ABN8JH52_9HYPH</name>
<evidence type="ECO:0000313" key="2">
    <source>
        <dbReference type="EMBL" id="CAH2396478.1"/>
    </source>
</evidence>
<dbReference type="RefSeq" id="WP_367185914.1">
    <property type="nucleotide sequence ID" value="NZ_CAKXZT010000040.1"/>
</dbReference>
<keyword evidence="2" id="KW-0560">Oxidoreductase</keyword>
<dbReference type="Proteomes" id="UP001153050">
    <property type="component" value="Unassembled WGS sequence"/>
</dbReference>
<organism evidence="2 3">
    <name type="scientific">Mesorhizobium escarrei</name>
    <dbReference type="NCBI Taxonomy" id="666018"/>
    <lineage>
        <taxon>Bacteria</taxon>
        <taxon>Pseudomonadati</taxon>
        <taxon>Pseudomonadota</taxon>
        <taxon>Alphaproteobacteria</taxon>
        <taxon>Hyphomicrobiales</taxon>
        <taxon>Phyllobacteriaceae</taxon>
        <taxon>Mesorhizobium</taxon>
    </lineage>
</organism>